<gene>
    <name evidence="1" type="ORF">A7K91_16015</name>
</gene>
<evidence type="ECO:0000313" key="2">
    <source>
        <dbReference type="Proteomes" id="UP000092024"/>
    </source>
</evidence>
<comment type="caution">
    <text evidence="1">The sequence shown here is derived from an EMBL/GenBank/DDBJ whole genome shotgun (WGS) entry which is preliminary data.</text>
</comment>
<proteinExistence type="predicted"/>
<protein>
    <submittedName>
        <fullName evidence="1">Uncharacterized protein</fullName>
    </submittedName>
</protein>
<keyword evidence="2" id="KW-1185">Reference proteome</keyword>
<evidence type="ECO:0000313" key="1">
    <source>
        <dbReference type="EMBL" id="OBR64123.1"/>
    </source>
</evidence>
<dbReference type="RefSeq" id="WP_068685336.1">
    <property type="nucleotide sequence ID" value="NZ_LYPA01000066.1"/>
</dbReference>
<name>A0A1A5YEV8_9BACL</name>
<sequence length="128" mass="14883">MEQQKQGGKNDAALVYTLNTQWATFPNKDINEQLFTDIIGEFSEDSEDFIVLEPSELIQESFYLQAIPAKDDKGGIIVEIRFKDGEDGFKHYSYQTLDANEVIAMFLDYWRVQKLPDWGNWTDITDEF</sequence>
<dbReference type="EMBL" id="LYPA01000066">
    <property type="protein sequence ID" value="OBR64123.1"/>
    <property type="molecule type" value="Genomic_DNA"/>
</dbReference>
<dbReference type="OrthoDB" id="2663305at2"/>
<organism evidence="1 2">
    <name type="scientific">Paenibacillus oryzae</name>
    <dbReference type="NCBI Taxonomy" id="1844972"/>
    <lineage>
        <taxon>Bacteria</taxon>
        <taxon>Bacillati</taxon>
        <taxon>Bacillota</taxon>
        <taxon>Bacilli</taxon>
        <taxon>Bacillales</taxon>
        <taxon>Paenibacillaceae</taxon>
        <taxon>Paenibacillus</taxon>
    </lineage>
</organism>
<dbReference type="AlphaFoldDB" id="A0A1A5YEV8"/>
<reference evidence="1 2" key="1">
    <citation type="submission" date="2016-05" db="EMBL/GenBank/DDBJ databases">
        <title>Paenibacillus oryzae. sp. nov., isolated from the rice root.</title>
        <authorList>
            <person name="Zhang J."/>
            <person name="Zhang X."/>
        </authorList>
    </citation>
    <scope>NUCLEOTIDE SEQUENCE [LARGE SCALE GENOMIC DNA]</scope>
    <source>
        <strain evidence="1 2">1DrF-4</strain>
    </source>
</reference>
<accession>A0A1A5YEV8</accession>
<dbReference type="Proteomes" id="UP000092024">
    <property type="component" value="Unassembled WGS sequence"/>
</dbReference>